<dbReference type="AlphaFoldDB" id="A0A2J0YVI5"/>
<dbReference type="Proteomes" id="UP000231987">
    <property type="component" value="Unassembled WGS sequence"/>
</dbReference>
<dbReference type="RefSeq" id="WP_100674290.1">
    <property type="nucleotide sequence ID" value="NZ_NJGD01000019.1"/>
</dbReference>
<evidence type="ECO:0008006" key="3">
    <source>
        <dbReference type="Google" id="ProtNLM"/>
    </source>
</evidence>
<gene>
    <name evidence="1" type="ORF">CEJ86_27740</name>
</gene>
<sequence>MAEEEKKSVKPFPLEVNGARGEASLKIDDVELVIAATMSGLAAVSTRLECKSFQELFMRLSGVEAAAVLAGIELLTIKGDRLAAIQKLKLKHFKDCAAAFNTALAHHFDGDEGNAEAVDETAS</sequence>
<accession>A0A2J0YVI5</accession>
<reference evidence="1 2" key="1">
    <citation type="submission" date="2017-06" db="EMBL/GenBank/DDBJ databases">
        <title>Ensifer strains isolated from leguminous trees and herbs display diverse denitrification phenotypes with some acting as strong N2O sinks.</title>
        <authorList>
            <person name="Woliy K."/>
            <person name="Mania D."/>
            <person name="Bakken L.R."/>
            <person name="Frostegard A."/>
        </authorList>
    </citation>
    <scope>NUCLEOTIDE SEQUENCE [LARGE SCALE GENOMIC DNA]</scope>
    <source>
        <strain evidence="1 2">AC50a</strain>
    </source>
</reference>
<organism evidence="1 2">
    <name type="scientific">Rhizobium meliloti</name>
    <name type="common">Ensifer meliloti</name>
    <name type="synonym">Sinorhizobium meliloti</name>
    <dbReference type="NCBI Taxonomy" id="382"/>
    <lineage>
        <taxon>Bacteria</taxon>
        <taxon>Pseudomonadati</taxon>
        <taxon>Pseudomonadota</taxon>
        <taxon>Alphaproteobacteria</taxon>
        <taxon>Hyphomicrobiales</taxon>
        <taxon>Rhizobiaceae</taxon>
        <taxon>Sinorhizobium/Ensifer group</taxon>
        <taxon>Sinorhizobium</taxon>
    </lineage>
</organism>
<protein>
    <recommendedName>
        <fullName evidence="3">Gene transfer agent family protein</fullName>
    </recommendedName>
</protein>
<name>A0A2J0YVI5_RHIML</name>
<dbReference type="EMBL" id="NJGD01000019">
    <property type="protein sequence ID" value="PJR11556.1"/>
    <property type="molecule type" value="Genomic_DNA"/>
</dbReference>
<evidence type="ECO:0000313" key="1">
    <source>
        <dbReference type="EMBL" id="PJR11556.1"/>
    </source>
</evidence>
<comment type="caution">
    <text evidence="1">The sequence shown here is derived from an EMBL/GenBank/DDBJ whole genome shotgun (WGS) entry which is preliminary data.</text>
</comment>
<evidence type="ECO:0000313" key="2">
    <source>
        <dbReference type="Proteomes" id="UP000231987"/>
    </source>
</evidence>
<proteinExistence type="predicted"/>